<feature type="compositionally biased region" description="Basic and acidic residues" evidence="1">
    <location>
        <begin position="93"/>
        <end position="122"/>
    </location>
</feature>
<dbReference type="PANTHER" id="PTHR34846">
    <property type="entry name" value="4-CARBOXYMUCONOLACTONE DECARBOXYLASE FAMILY PROTEIN (AFU_ORTHOLOGUE AFUA_6G11590)"/>
    <property type="match status" value="1"/>
</dbReference>
<name>A0A455T493_9CHLR</name>
<dbReference type="Gene3D" id="1.20.1290.10">
    <property type="entry name" value="AhpD-like"/>
    <property type="match status" value="1"/>
</dbReference>
<dbReference type="SUPFAM" id="SSF69118">
    <property type="entry name" value="AhpD-like"/>
    <property type="match status" value="1"/>
</dbReference>
<evidence type="ECO:0008006" key="3">
    <source>
        <dbReference type="Google" id="ProtNLM"/>
    </source>
</evidence>
<dbReference type="InterPro" id="IPR029032">
    <property type="entry name" value="AhpD-like"/>
</dbReference>
<accession>A0A455T493</accession>
<protein>
    <recommendedName>
        <fullName evidence="3">Carboxymuconolactone decarboxylase-like domain-containing protein</fullName>
    </recommendedName>
</protein>
<evidence type="ECO:0000256" key="1">
    <source>
        <dbReference type="SAM" id="MobiDB-lite"/>
    </source>
</evidence>
<dbReference type="EMBL" id="AP019377">
    <property type="protein sequence ID" value="BBH94051.1"/>
    <property type="molecule type" value="Genomic_DNA"/>
</dbReference>
<proteinExistence type="predicted"/>
<feature type="region of interest" description="Disordered" evidence="1">
    <location>
        <begin position="93"/>
        <end position="131"/>
    </location>
</feature>
<reference evidence="2" key="1">
    <citation type="submission" date="2018-12" db="EMBL/GenBank/DDBJ databases">
        <title>Novel natural products biosynthetic potential of the class Ktedonobacteria.</title>
        <authorList>
            <person name="Zheng Y."/>
            <person name="Saitou A."/>
            <person name="Wang C.M."/>
            <person name="Toyoda A."/>
            <person name="Minakuchi Y."/>
            <person name="Sekiguchi Y."/>
            <person name="Ueda K."/>
            <person name="Takano H."/>
            <person name="Sakai Y."/>
            <person name="Yokota A."/>
            <person name="Yabe S."/>
        </authorList>
    </citation>
    <scope>NUCLEOTIDE SEQUENCE</scope>
    <source>
        <strain evidence="2">A3-2</strain>
    </source>
</reference>
<organism evidence="2">
    <name type="scientific">Thermogemmatispora argillosa</name>
    <dbReference type="NCBI Taxonomy" id="2045280"/>
    <lineage>
        <taxon>Bacteria</taxon>
        <taxon>Bacillati</taxon>
        <taxon>Chloroflexota</taxon>
        <taxon>Ktedonobacteria</taxon>
        <taxon>Thermogemmatisporales</taxon>
        <taxon>Thermogemmatisporaceae</taxon>
        <taxon>Thermogemmatispora</taxon>
    </lineage>
</organism>
<gene>
    <name evidence="2" type="ORF">KTA_22500</name>
</gene>
<evidence type="ECO:0000313" key="2">
    <source>
        <dbReference type="EMBL" id="BBH94051.1"/>
    </source>
</evidence>
<sequence length="131" mass="14637">MAAHTALAGQLGVSEELLDALYHIDTHRHLFTARELVALRFAEMMTTAARDIDEELWDELQAHFDDGEIIELAMVIGLFNCFNRFADALRIEPPARSKGERPAQPRAAERKDTDAYGHERGTTEGTDQGSL</sequence>
<dbReference type="AlphaFoldDB" id="A0A455T493"/>
<dbReference type="PANTHER" id="PTHR34846:SF10">
    <property type="entry name" value="CYTOPLASMIC PROTEIN"/>
    <property type="match status" value="1"/>
</dbReference>